<evidence type="ECO:0000313" key="1">
    <source>
        <dbReference type="EMBL" id="OMD50315.1"/>
    </source>
</evidence>
<dbReference type="EMBL" id="MPTB01000007">
    <property type="protein sequence ID" value="OMD50315.1"/>
    <property type="molecule type" value="Genomic_DNA"/>
</dbReference>
<accession>A0ABX3HMF0</accession>
<keyword evidence="2" id="KW-1185">Reference proteome</keyword>
<proteinExistence type="predicted"/>
<dbReference type="Proteomes" id="UP000187412">
    <property type="component" value="Unassembled WGS sequence"/>
</dbReference>
<evidence type="ECO:0000313" key="2">
    <source>
        <dbReference type="Proteomes" id="UP000187412"/>
    </source>
</evidence>
<reference evidence="1 2" key="1">
    <citation type="submission" date="2016-10" db="EMBL/GenBank/DDBJ databases">
        <title>Paenibacillus species isolates.</title>
        <authorList>
            <person name="Beno S.M."/>
        </authorList>
    </citation>
    <scope>NUCLEOTIDE SEQUENCE [LARGE SCALE GENOMIC DNA]</scope>
    <source>
        <strain evidence="1 2">FSL H7-0744</strain>
    </source>
</reference>
<gene>
    <name evidence="1" type="ORF">BSK56_07205</name>
</gene>
<protein>
    <submittedName>
        <fullName evidence="1">Uncharacterized protein</fullName>
    </submittedName>
</protein>
<organism evidence="1 2">
    <name type="scientific">Paenibacillus borealis</name>
    <dbReference type="NCBI Taxonomy" id="160799"/>
    <lineage>
        <taxon>Bacteria</taxon>
        <taxon>Bacillati</taxon>
        <taxon>Bacillota</taxon>
        <taxon>Bacilli</taxon>
        <taxon>Bacillales</taxon>
        <taxon>Paenibacillaceae</taxon>
        <taxon>Paenibacillus</taxon>
    </lineage>
</organism>
<comment type="caution">
    <text evidence="1">The sequence shown here is derived from an EMBL/GenBank/DDBJ whole genome shotgun (WGS) entry which is preliminary data.</text>
</comment>
<name>A0ABX3HMF0_PAEBO</name>
<sequence>MRVLNLIAGDGEWSEGFDTIENLNLLPGNYNGYVAFSDHTRRKAFHHKVVFWWRLTFRCFRDFALLTKTCVRPESVFLAPKHERTELRLFGAFSLLQ</sequence>